<evidence type="ECO:0000313" key="2">
    <source>
        <dbReference type="EMBL" id="KAJ7713428.1"/>
    </source>
</evidence>
<keyword evidence="1" id="KW-0812">Transmembrane</keyword>
<accession>A0AAD7H6S7</accession>
<feature type="transmembrane region" description="Helical" evidence="1">
    <location>
        <begin position="46"/>
        <end position="66"/>
    </location>
</feature>
<comment type="caution">
    <text evidence="2">The sequence shown here is derived from an EMBL/GenBank/DDBJ whole genome shotgun (WGS) entry which is preliminary data.</text>
</comment>
<feature type="transmembrane region" description="Helical" evidence="1">
    <location>
        <begin position="15"/>
        <end position="34"/>
    </location>
</feature>
<dbReference type="EMBL" id="JARKIB010000343">
    <property type="protein sequence ID" value="KAJ7713428.1"/>
    <property type="molecule type" value="Genomic_DNA"/>
</dbReference>
<keyword evidence="1" id="KW-0472">Membrane</keyword>
<keyword evidence="3" id="KW-1185">Reference proteome</keyword>
<proteinExistence type="predicted"/>
<gene>
    <name evidence="2" type="ORF">B0H16DRAFT_1899515</name>
</gene>
<evidence type="ECO:0000256" key="1">
    <source>
        <dbReference type="SAM" id="Phobius"/>
    </source>
</evidence>
<organism evidence="2 3">
    <name type="scientific">Mycena metata</name>
    <dbReference type="NCBI Taxonomy" id="1033252"/>
    <lineage>
        <taxon>Eukaryota</taxon>
        <taxon>Fungi</taxon>
        <taxon>Dikarya</taxon>
        <taxon>Basidiomycota</taxon>
        <taxon>Agaricomycotina</taxon>
        <taxon>Agaricomycetes</taxon>
        <taxon>Agaricomycetidae</taxon>
        <taxon>Agaricales</taxon>
        <taxon>Marasmiineae</taxon>
        <taxon>Mycenaceae</taxon>
        <taxon>Mycena</taxon>
    </lineage>
</organism>
<feature type="transmembrane region" description="Helical" evidence="1">
    <location>
        <begin position="78"/>
        <end position="95"/>
    </location>
</feature>
<dbReference type="AlphaFoldDB" id="A0AAD7H6S7"/>
<name>A0AAD7H6S7_9AGAR</name>
<reference evidence="2" key="1">
    <citation type="submission" date="2023-03" db="EMBL/GenBank/DDBJ databases">
        <title>Massive genome expansion in bonnet fungi (Mycena s.s.) driven by repeated elements and novel gene families across ecological guilds.</title>
        <authorList>
            <consortium name="Lawrence Berkeley National Laboratory"/>
            <person name="Harder C.B."/>
            <person name="Miyauchi S."/>
            <person name="Viragh M."/>
            <person name="Kuo A."/>
            <person name="Thoen E."/>
            <person name="Andreopoulos B."/>
            <person name="Lu D."/>
            <person name="Skrede I."/>
            <person name="Drula E."/>
            <person name="Henrissat B."/>
            <person name="Morin E."/>
            <person name="Kohler A."/>
            <person name="Barry K."/>
            <person name="LaButti K."/>
            <person name="Morin E."/>
            <person name="Salamov A."/>
            <person name="Lipzen A."/>
            <person name="Mereny Z."/>
            <person name="Hegedus B."/>
            <person name="Baldrian P."/>
            <person name="Stursova M."/>
            <person name="Weitz H."/>
            <person name="Taylor A."/>
            <person name="Grigoriev I.V."/>
            <person name="Nagy L.G."/>
            <person name="Martin F."/>
            <person name="Kauserud H."/>
        </authorList>
    </citation>
    <scope>NUCLEOTIDE SEQUENCE</scope>
    <source>
        <strain evidence="2">CBHHK182m</strain>
    </source>
</reference>
<protein>
    <submittedName>
        <fullName evidence="2">Uncharacterized protein</fullName>
    </submittedName>
</protein>
<dbReference type="Proteomes" id="UP001215598">
    <property type="component" value="Unassembled WGS sequence"/>
</dbReference>
<evidence type="ECO:0000313" key="3">
    <source>
        <dbReference type="Proteomes" id="UP001215598"/>
    </source>
</evidence>
<sequence length="143" mass="15473">MPQRVSIPPIVQVDLLLAEFFASITITIISGSVNRSYTMPQSDISLLWHAFLLGGALNTILSYRGVKQAVSGVDALNLPKASIIWIALVVSFAMFSTRAEGTWRACLASTPQATLVLPYILAQVVVTRGIARKFGYLQGRPPA</sequence>
<keyword evidence="1" id="KW-1133">Transmembrane helix</keyword>